<accession>A0A8J5IEP9</accession>
<keyword evidence="3" id="KW-1185">Reference proteome</keyword>
<evidence type="ECO:0000313" key="3">
    <source>
        <dbReference type="Proteomes" id="UP000709295"/>
    </source>
</evidence>
<feature type="region of interest" description="Disordered" evidence="1">
    <location>
        <begin position="1"/>
        <end position="27"/>
    </location>
</feature>
<dbReference type="AlphaFoldDB" id="A0A8J5IEP9"/>
<name>A0A8J5IEP9_9STRA</name>
<sequence length="251" mass="28118">MVRLPESASRRSAPIRSRRAAVGKRAKIPNESEHAGGECLLVKKARRHASVTLDTAKSSTEDHHANMPASMCRFASASARAASTGAENVDSSSESFDSEPIYCGCALDASSPIVSSTKEKRCMRRRWSNSSYPRRQRRPLIFHRGVCLARLRLRRRGYRAPAPKMAWKATNRARLVHPLSASLCTPLPLPHGRPREAARTRQSLRDQPRFLGGIPSALNRTIPTRTRWPPTYLRFDDSRRVFLKPARLVSS</sequence>
<gene>
    <name evidence="2" type="ORF">JG688_00010467</name>
</gene>
<feature type="compositionally biased region" description="Basic residues" evidence="1">
    <location>
        <begin position="16"/>
        <end position="27"/>
    </location>
</feature>
<organism evidence="2 3">
    <name type="scientific">Phytophthora aleatoria</name>
    <dbReference type="NCBI Taxonomy" id="2496075"/>
    <lineage>
        <taxon>Eukaryota</taxon>
        <taxon>Sar</taxon>
        <taxon>Stramenopiles</taxon>
        <taxon>Oomycota</taxon>
        <taxon>Peronosporomycetes</taxon>
        <taxon>Peronosporales</taxon>
        <taxon>Peronosporaceae</taxon>
        <taxon>Phytophthora</taxon>
    </lineage>
</organism>
<evidence type="ECO:0000256" key="1">
    <source>
        <dbReference type="SAM" id="MobiDB-lite"/>
    </source>
</evidence>
<reference evidence="2" key="1">
    <citation type="submission" date="2021-01" db="EMBL/GenBank/DDBJ databases">
        <title>Phytophthora aleatoria, a newly-described species from Pinus radiata is distinct from Phytophthora cactorum isolates based on comparative genomics.</title>
        <authorList>
            <person name="Mcdougal R."/>
            <person name="Panda P."/>
            <person name="Williams N."/>
            <person name="Studholme D.J."/>
        </authorList>
    </citation>
    <scope>NUCLEOTIDE SEQUENCE</scope>
    <source>
        <strain evidence="2">NZFS 4037</strain>
    </source>
</reference>
<protein>
    <submittedName>
        <fullName evidence="2">Uncharacterized protein</fullName>
    </submittedName>
</protein>
<dbReference type="Proteomes" id="UP000709295">
    <property type="component" value="Unassembled WGS sequence"/>
</dbReference>
<evidence type="ECO:0000313" key="2">
    <source>
        <dbReference type="EMBL" id="KAG6958561.1"/>
    </source>
</evidence>
<comment type="caution">
    <text evidence="2">The sequence shown here is derived from an EMBL/GenBank/DDBJ whole genome shotgun (WGS) entry which is preliminary data.</text>
</comment>
<proteinExistence type="predicted"/>
<dbReference type="EMBL" id="JAENGY010000664">
    <property type="protein sequence ID" value="KAG6958561.1"/>
    <property type="molecule type" value="Genomic_DNA"/>
</dbReference>